<dbReference type="InterPro" id="IPR011049">
    <property type="entry name" value="Serralysin-like_metalloprot_C"/>
</dbReference>
<dbReference type="GO" id="GO:0004622">
    <property type="term" value="F:phosphatidylcholine lysophospholipase activity"/>
    <property type="evidence" value="ECO:0007669"/>
    <property type="project" value="TreeGrafter"/>
</dbReference>
<evidence type="ECO:0000313" key="5">
    <source>
        <dbReference type="Proteomes" id="UP000278036"/>
    </source>
</evidence>
<dbReference type="SUPFAM" id="SSF51120">
    <property type="entry name" value="beta-Roll"/>
    <property type="match status" value="1"/>
</dbReference>
<dbReference type="InterPro" id="IPR013830">
    <property type="entry name" value="SGNH_hydro"/>
</dbReference>
<accession>A0A3A9J587</accession>
<dbReference type="InterPro" id="IPR001343">
    <property type="entry name" value="Hemolysn_Ca-bd"/>
</dbReference>
<dbReference type="EMBL" id="RAQU01000363">
    <property type="protein sequence ID" value="RKK01050.1"/>
    <property type="molecule type" value="Genomic_DNA"/>
</dbReference>
<sequence>TGNGAGSGNVALMHDFNQAATGVFEVWGAQLNAGTTAQDYLPTTTAPVTIDNPEPTEVIVSSTLTISIEGANDPRMLNFDASDRGVVADLTTRQWSHPIAIVPFGDSVTYGWGPQDDLGIRGDSDGYRSPLWWDFANRHMLIDFIGPDDSSSVRLPDPYHAGYPGERMDELVVHVGDLMEMLSDAAGNGAPAAILLMAGLNDITQEAFPDLTIGQEMRSILDAIAQADPLVHVYVATLTPITAQHANPNMVGDVNTAIISTVTQARAAGLNVSLVPMDNITLADLYDGKHPDEDGYAKMAKNWYDAILATQPSAGGTPGGDAQAIDTTVRNVVGSAFNDLLIGDAGANLLSGGDGNDRLLGGGGVDTLVGGAGYDQFAFEPAAGTITVADFSTDDADALVFLKFPGLTSFAKIAGQVSHAGSSTIIDLHPLGFDVKITLADFTGTIDDSNVWFA</sequence>
<dbReference type="InterPro" id="IPR051532">
    <property type="entry name" value="Ester_Hydrolysis_Enzymes"/>
</dbReference>
<dbReference type="InParanoid" id="A0A3A9J587"/>
<dbReference type="GO" id="GO:0005509">
    <property type="term" value="F:calcium ion binding"/>
    <property type="evidence" value="ECO:0007669"/>
    <property type="project" value="InterPro"/>
</dbReference>
<dbReference type="RefSeq" id="WP_233553534.1">
    <property type="nucleotide sequence ID" value="NZ_RAQU01000363.1"/>
</dbReference>
<dbReference type="EMBL" id="RFLX01000031">
    <property type="protein sequence ID" value="RMI17378.1"/>
    <property type="molecule type" value="Genomic_DNA"/>
</dbReference>
<dbReference type="Gene3D" id="2.150.10.10">
    <property type="entry name" value="Serralysin-like metalloprotease, C-terminal"/>
    <property type="match status" value="1"/>
</dbReference>
<dbReference type="InterPro" id="IPR018511">
    <property type="entry name" value="Hemolysin-typ_Ca-bd_CS"/>
</dbReference>
<protein>
    <recommendedName>
        <fullName evidence="1">SGNH hydrolase-type esterase domain-containing protein</fullName>
    </recommendedName>
</protein>
<dbReference type="PROSITE" id="PS00330">
    <property type="entry name" value="HEMOLYSIN_CALCIUM"/>
    <property type="match status" value="1"/>
</dbReference>
<keyword evidence="4" id="KW-1185">Reference proteome</keyword>
<dbReference type="Pfam" id="PF13472">
    <property type="entry name" value="Lipase_GDSL_2"/>
    <property type="match status" value="1"/>
</dbReference>
<dbReference type="Pfam" id="PF00353">
    <property type="entry name" value="HemolysinCabind"/>
    <property type="match status" value="1"/>
</dbReference>
<gene>
    <name evidence="2" type="ORF">D6Z83_27070</name>
    <name evidence="3" type="ORF">EBE87_23035</name>
</gene>
<dbReference type="Gene3D" id="3.40.50.1110">
    <property type="entry name" value="SGNH hydrolase"/>
    <property type="match status" value="1"/>
</dbReference>
<proteinExistence type="predicted"/>
<evidence type="ECO:0000313" key="4">
    <source>
        <dbReference type="Proteomes" id="UP000274097"/>
    </source>
</evidence>
<evidence type="ECO:0000259" key="1">
    <source>
        <dbReference type="Pfam" id="PF13472"/>
    </source>
</evidence>
<name>A0A3A9J587_9PROT</name>
<dbReference type="PANTHER" id="PTHR30383">
    <property type="entry name" value="THIOESTERASE 1/PROTEASE 1/LYSOPHOSPHOLIPASE L1"/>
    <property type="match status" value="1"/>
</dbReference>
<reference evidence="2 5" key="1">
    <citation type="submission" date="2018-09" db="EMBL/GenBank/DDBJ databases">
        <title>Roseomonas sp. nov., isolated from feces of Tibetan antelopes in the Qinghai-Tibet plateau, China.</title>
        <authorList>
            <person name="Tian Z."/>
        </authorList>
    </citation>
    <scope>NUCLEOTIDE SEQUENCE [LARGE SCALE GENOMIC DNA]</scope>
    <source>
        <strain evidence="3 4">Z23</strain>
        <strain evidence="2 5">Z24</strain>
    </source>
</reference>
<feature type="domain" description="SGNH hydrolase-type esterase" evidence="1">
    <location>
        <begin position="104"/>
        <end position="297"/>
    </location>
</feature>
<feature type="non-terminal residue" evidence="2">
    <location>
        <position position="1"/>
    </location>
</feature>
<dbReference type="PANTHER" id="PTHR30383:SF5">
    <property type="entry name" value="SGNH HYDROLASE-TYPE ESTERASE DOMAIN-CONTAINING PROTEIN"/>
    <property type="match status" value="1"/>
</dbReference>
<comment type="caution">
    <text evidence="2">The sequence shown here is derived from an EMBL/GenBank/DDBJ whole genome shotgun (WGS) entry which is preliminary data.</text>
</comment>
<dbReference type="Proteomes" id="UP000274097">
    <property type="component" value="Unassembled WGS sequence"/>
</dbReference>
<dbReference type="Proteomes" id="UP000278036">
    <property type="component" value="Unassembled WGS sequence"/>
</dbReference>
<organism evidence="2 5">
    <name type="scientific">Teichococcus wenyumeiae</name>
    <dbReference type="NCBI Taxonomy" id="2478470"/>
    <lineage>
        <taxon>Bacteria</taxon>
        <taxon>Pseudomonadati</taxon>
        <taxon>Pseudomonadota</taxon>
        <taxon>Alphaproteobacteria</taxon>
        <taxon>Acetobacterales</taxon>
        <taxon>Roseomonadaceae</taxon>
        <taxon>Roseomonas</taxon>
    </lineage>
</organism>
<evidence type="ECO:0000313" key="2">
    <source>
        <dbReference type="EMBL" id="RKK01050.1"/>
    </source>
</evidence>
<evidence type="ECO:0000313" key="3">
    <source>
        <dbReference type="EMBL" id="RMI17378.1"/>
    </source>
</evidence>
<dbReference type="InterPro" id="IPR036514">
    <property type="entry name" value="SGNH_hydro_sf"/>
</dbReference>
<dbReference type="PRINTS" id="PR00313">
    <property type="entry name" value="CABNDNGRPT"/>
</dbReference>
<dbReference type="AlphaFoldDB" id="A0A3A9J587"/>
<dbReference type="SUPFAM" id="SSF52266">
    <property type="entry name" value="SGNH hydrolase"/>
    <property type="match status" value="1"/>
</dbReference>